<keyword evidence="5 8" id="KW-1133">Transmembrane helix</keyword>
<comment type="subcellular location">
    <subcellularLocation>
        <location evidence="1">Cell membrane</location>
        <topology evidence="1">Multi-pass membrane protein</topology>
    </subcellularLocation>
</comment>
<evidence type="ECO:0000313" key="13">
    <source>
        <dbReference type="Proteomes" id="UP001245370"/>
    </source>
</evidence>
<keyword evidence="3 8" id="KW-0812">Transmembrane</keyword>
<sequence length="320" mass="33635">MSTEVGTGAAQSGSLAAILRTVGDGVRLLLVSIWRGLAYLRDRRIGVPRPRLGFLGRWEALALAVLTAGVVAALMLLVDPLTMGLRLKAPSWLVIFSDRLTDLGFSGVVLWPLGIGLAYALMITHVGDEMTRRIAASVAARLGFLFLAIAPVGLLVAIVKHSLGRARPHAAMHIKGPSPEMTFDFLIWKSSFASFPSGHATTTFAAAVAFATLFPRARTILLVAAFPIAATRIVLSSHYPSDVVAGAVLGTAAALWTVKLFAARRVVFAVDAGGTIVPMAGPSARRLARLLAPVNPARAGSSLPPPQDMSTAVPAQEARP</sequence>
<dbReference type="RefSeq" id="WP_281807389.1">
    <property type="nucleotide sequence ID" value="NZ_BSDO01000002.1"/>
</dbReference>
<feature type="transmembrane region" description="Helical" evidence="8">
    <location>
        <begin position="192"/>
        <end position="213"/>
    </location>
</feature>
<evidence type="ECO:0000256" key="4">
    <source>
        <dbReference type="ARBA" id="ARBA00022801"/>
    </source>
</evidence>
<evidence type="ECO:0000256" key="7">
    <source>
        <dbReference type="SAM" id="MobiDB-lite"/>
    </source>
</evidence>
<dbReference type="EC" id="3.6.1.27" evidence="11"/>
<dbReference type="AlphaFoldDB" id="A0A9W6CH87"/>
<evidence type="ECO:0000313" key="11">
    <source>
        <dbReference type="EMBL" id="MDR6331844.1"/>
    </source>
</evidence>
<dbReference type="InterPro" id="IPR000326">
    <property type="entry name" value="PAP2/HPO"/>
</dbReference>
<feature type="domain" description="Phosphatidic acid phosphatase type 2/haloperoxidase" evidence="9">
    <location>
        <begin position="142"/>
        <end position="258"/>
    </location>
</feature>
<evidence type="ECO:0000256" key="1">
    <source>
        <dbReference type="ARBA" id="ARBA00004651"/>
    </source>
</evidence>
<gene>
    <name evidence="11" type="ORF">GGQ86_000291</name>
    <name evidence="10" type="ORF">XFLAVUS301_20370</name>
</gene>
<keyword evidence="2" id="KW-1003">Cell membrane</keyword>
<evidence type="ECO:0000256" key="5">
    <source>
        <dbReference type="ARBA" id="ARBA00022989"/>
    </source>
</evidence>
<keyword evidence="13" id="KW-1185">Reference proteome</keyword>
<dbReference type="GO" id="GO:0050380">
    <property type="term" value="F:undecaprenyl-diphosphatase activity"/>
    <property type="evidence" value="ECO:0007669"/>
    <property type="project" value="UniProtKB-EC"/>
</dbReference>
<dbReference type="EMBL" id="BSDO01000002">
    <property type="protein sequence ID" value="GLI22363.1"/>
    <property type="molecule type" value="Genomic_DNA"/>
</dbReference>
<dbReference type="GO" id="GO:0005886">
    <property type="term" value="C:plasma membrane"/>
    <property type="evidence" value="ECO:0007669"/>
    <property type="project" value="UniProtKB-SubCell"/>
</dbReference>
<feature type="transmembrane region" description="Helical" evidence="8">
    <location>
        <begin position="220"/>
        <end position="237"/>
    </location>
</feature>
<reference evidence="10" key="1">
    <citation type="submission" date="2022-12" db="EMBL/GenBank/DDBJ databases">
        <title>Reference genome sequencing for broad-spectrum identification of bacterial and archaeal isolates by mass spectrometry.</title>
        <authorList>
            <person name="Sekiguchi Y."/>
            <person name="Tourlousse D.M."/>
        </authorList>
    </citation>
    <scope>NUCLEOTIDE SEQUENCE</scope>
    <source>
        <strain evidence="10">301</strain>
    </source>
</reference>
<evidence type="ECO:0000313" key="12">
    <source>
        <dbReference type="Proteomes" id="UP001144397"/>
    </source>
</evidence>
<feature type="transmembrane region" description="Helical" evidence="8">
    <location>
        <begin position="103"/>
        <end position="126"/>
    </location>
</feature>
<evidence type="ECO:0000256" key="6">
    <source>
        <dbReference type="ARBA" id="ARBA00023136"/>
    </source>
</evidence>
<name>A0A9W6CH87_XANFL</name>
<dbReference type="GeneID" id="95762828"/>
<feature type="transmembrane region" description="Helical" evidence="8">
    <location>
        <begin position="138"/>
        <end position="159"/>
    </location>
</feature>
<evidence type="ECO:0000259" key="9">
    <source>
        <dbReference type="SMART" id="SM00014"/>
    </source>
</evidence>
<keyword evidence="6 8" id="KW-0472">Membrane</keyword>
<evidence type="ECO:0000256" key="8">
    <source>
        <dbReference type="SAM" id="Phobius"/>
    </source>
</evidence>
<dbReference type="Pfam" id="PF01569">
    <property type="entry name" value="PAP2"/>
    <property type="match status" value="1"/>
</dbReference>
<reference evidence="11 13" key="2">
    <citation type="submission" date="2023-07" db="EMBL/GenBank/DDBJ databases">
        <title>Genomic Encyclopedia of Type Strains, Phase IV (KMG-IV): sequencing the most valuable type-strain genomes for metagenomic binning, comparative biology and taxonomic classification.</title>
        <authorList>
            <person name="Goeker M."/>
        </authorList>
    </citation>
    <scope>NUCLEOTIDE SEQUENCE [LARGE SCALE GENOMIC DNA]</scope>
    <source>
        <strain evidence="11 13">DSM 338</strain>
    </source>
</reference>
<dbReference type="SMART" id="SM00014">
    <property type="entry name" value="acidPPc"/>
    <property type="match status" value="1"/>
</dbReference>
<feature type="transmembrane region" description="Helical" evidence="8">
    <location>
        <begin position="61"/>
        <end position="83"/>
    </location>
</feature>
<keyword evidence="4 11" id="KW-0378">Hydrolase</keyword>
<dbReference type="InterPro" id="IPR036938">
    <property type="entry name" value="PAP2/HPO_sf"/>
</dbReference>
<dbReference type="Gene3D" id="1.20.144.10">
    <property type="entry name" value="Phosphatidic acid phosphatase type 2/haloperoxidase"/>
    <property type="match status" value="1"/>
</dbReference>
<feature type="transmembrane region" description="Helical" evidence="8">
    <location>
        <begin position="243"/>
        <end position="262"/>
    </location>
</feature>
<comment type="caution">
    <text evidence="10">The sequence shown here is derived from an EMBL/GenBank/DDBJ whole genome shotgun (WGS) entry which is preliminary data.</text>
</comment>
<dbReference type="Proteomes" id="UP001144397">
    <property type="component" value="Unassembled WGS sequence"/>
</dbReference>
<proteinExistence type="predicted"/>
<accession>A0A9W6CH87</accession>
<dbReference type="PANTHER" id="PTHR14969:SF62">
    <property type="entry name" value="DECAPRENYLPHOSPHORYL-5-PHOSPHORIBOSE PHOSPHATASE RV3807C-RELATED"/>
    <property type="match status" value="1"/>
</dbReference>
<dbReference type="EMBL" id="JAVDPY010000001">
    <property type="protein sequence ID" value="MDR6331844.1"/>
    <property type="molecule type" value="Genomic_DNA"/>
</dbReference>
<organism evidence="10 12">
    <name type="scientific">Xanthobacter flavus</name>
    <dbReference type="NCBI Taxonomy" id="281"/>
    <lineage>
        <taxon>Bacteria</taxon>
        <taxon>Pseudomonadati</taxon>
        <taxon>Pseudomonadota</taxon>
        <taxon>Alphaproteobacteria</taxon>
        <taxon>Hyphomicrobiales</taxon>
        <taxon>Xanthobacteraceae</taxon>
        <taxon>Xanthobacter</taxon>
    </lineage>
</organism>
<dbReference type="SUPFAM" id="SSF48317">
    <property type="entry name" value="Acid phosphatase/Vanadium-dependent haloperoxidase"/>
    <property type="match status" value="1"/>
</dbReference>
<dbReference type="PANTHER" id="PTHR14969">
    <property type="entry name" value="SPHINGOSINE-1-PHOSPHATE PHOSPHOHYDROLASE"/>
    <property type="match status" value="1"/>
</dbReference>
<evidence type="ECO:0000256" key="2">
    <source>
        <dbReference type="ARBA" id="ARBA00022475"/>
    </source>
</evidence>
<evidence type="ECO:0000313" key="10">
    <source>
        <dbReference type="EMBL" id="GLI22363.1"/>
    </source>
</evidence>
<feature type="region of interest" description="Disordered" evidence="7">
    <location>
        <begin position="298"/>
        <end position="320"/>
    </location>
</feature>
<dbReference type="Proteomes" id="UP001245370">
    <property type="component" value="Unassembled WGS sequence"/>
</dbReference>
<protein>
    <submittedName>
        <fullName evidence="11">Undecaprenyl-diphosphatase</fullName>
        <ecNumber evidence="11">3.6.1.27</ecNumber>
    </submittedName>
</protein>
<evidence type="ECO:0000256" key="3">
    <source>
        <dbReference type="ARBA" id="ARBA00022692"/>
    </source>
</evidence>